<reference evidence="1 2" key="1">
    <citation type="submission" date="2019-05" db="EMBL/GenBank/DDBJ databases">
        <title>Another draft genome of Portunus trituberculatus and its Hox gene families provides insights of decapod evolution.</title>
        <authorList>
            <person name="Jeong J.-H."/>
            <person name="Song I."/>
            <person name="Kim S."/>
            <person name="Choi T."/>
            <person name="Kim D."/>
            <person name="Ryu S."/>
            <person name="Kim W."/>
        </authorList>
    </citation>
    <scope>NUCLEOTIDE SEQUENCE [LARGE SCALE GENOMIC DNA]</scope>
    <source>
        <tissue evidence="1">Muscle</tissue>
    </source>
</reference>
<gene>
    <name evidence="1" type="ORF">E2C01_008743</name>
</gene>
<dbReference type="EMBL" id="VSRR010000465">
    <property type="protein sequence ID" value="MPC15938.1"/>
    <property type="molecule type" value="Genomic_DNA"/>
</dbReference>
<comment type="caution">
    <text evidence="1">The sequence shown here is derived from an EMBL/GenBank/DDBJ whole genome shotgun (WGS) entry which is preliminary data.</text>
</comment>
<dbReference type="AlphaFoldDB" id="A0A5B7D363"/>
<accession>A0A5B7D363</accession>
<proteinExistence type="predicted"/>
<organism evidence="1 2">
    <name type="scientific">Portunus trituberculatus</name>
    <name type="common">Swimming crab</name>
    <name type="synonym">Neptunus trituberculatus</name>
    <dbReference type="NCBI Taxonomy" id="210409"/>
    <lineage>
        <taxon>Eukaryota</taxon>
        <taxon>Metazoa</taxon>
        <taxon>Ecdysozoa</taxon>
        <taxon>Arthropoda</taxon>
        <taxon>Crustacea</taxon>
        <taxon>Multicrustacea</taxon>
        <taxon>Malacostraca</taxon>
        <taxon>Eumalacostraca</taxon>
        <taxon>Eucarida</taxon>
        <taxon>Decapoda</taxon>
        <taxon>Pleocyemata</taxon>
        <taxon>Brachyura</taxon>
        <taxon>Eubrachyura</taxon>
        <taxon>Portunoidea</taxon>
        <taxon>Portunidae</taxon>
        <taxon>Portuninae</taxon>
        <taxon>Portunus</taxon>
    </lineage>
</organism>
<evidence type="ECO:0000313" key="2">
    <source>
        <dbReference type="Proteomes" id="UP000324222"/>
    </source>
</evidence>
<protein>
    <submittedName>
        <fullName evidence="1">Uncharacterized protein</fullName>
    </submittedName>
</protein>
<evidence type="ECO:0000313" key="1">
    <source>
        <dbReference type="EMBL" id="MPC15938.1"/>
    </source>
</evidence>
<sequence>MHAVKVAEHIATCVQVHDVMAESPASRRANTAARSCFAVAGECGGPLLGEQKHGLVCGDQLLTLVGLHHISPDRPQSSGNARNLQKLRTC</sequence>
<name>A0A5B7D363_PORTR</name>
<dbReference type="Proteomes" id="UP000324222">
    <property type="component" value="Unassembled WGS sequence"/>
</dbReference>
<keyword evidence="2" id="KW-1185">Reference proteome</keyword>